<dbReference type="Proteomes" id="UP001171916">
    <property type="component" value="Unassembled WGS sequence"/>
</dbReference>
<proteinExistence type="predicted"/>
<reference evidence="1" key="1">
    <citation type="submission" date="2023-06" db="EMBL/GenBank/DDBJ databases">
        <title>Robiginitalea aurantiacus sp. nov. and Algoriphagus sediminis sp. nov., isolated from coastal sediment.</title>
        <authorList>
            <person name="Zhou Z.Y."/>
            <person name="An J."/>
            <person name="Jia Y.W."/>
            <person name="Du Z.J."/>
        </authorList>
    </citation>
    <scope>NUCLEOTIDE SEQUENCE</scope>
    <source>
        <strain evidence="1">C2-7</strain>
    </source>
</reference>
<accession>A0ABT7YFT7</accession>
<gene>
    <name evidence="1" type="ORF">QVH07_14300</name>
</gene>
<evidence type="ECO:0008006" key="3">
    <source>
        <dbReference type="Google" id="ProtNLM"/>
    </source>
</evidence>
<comment type="caution">
    <text evidence="1">The sequence shown here is derived from an EMBL/GenBank/DDBJ whole genome shotgun (WGS) entry which is preliminary data.</text>
</comment>
<evidence type="ECO:0000313" key="2">
    <source>
        <dbReference type="Proteomes" id="UP001171916"/>
    </source>
</evidence>
<evidence type="ECO:0000313" key="1">
    <source>
        <dbReference type="EMBL" id="MDN3205331.1"/>
    </source>
</evidence>
<keyword evidence="2" id="KW-1185">Reference proteome</keyword>
<organism evidence="1 2">
    <name type="scientific">Algoriphagus sediminis</name>
    <dbReference type="NCBI Taxonomy" id="3057113"/>
    <lineage>
        <taxon>Bacteria</taxon>
        <taxon>Pseudomonadati</taxon>
        <taxon>Bacteroidota</taxon>
        <taxon>Cytophagia</taxon>
        <taxon>Cytophagales</taxon>
        <taxon>Cyclobacteriaceae</taxon>
        <taxon>Algoriphagus</taxon>
    </lineage>
</organism>
<name>A0ABT7YFT7_9BACT</name>
<protein>
    <recommendedName>
        <fullName evidence="3">DUF2490 domain-containing protein</fullName>
    </recommendedName>
</protein>
<dbReference type="EMBL" id="JAUEPH010000006">
    <property type="protein sequence ID" value="MDN3205331.1"/>
    <property type="molecule type" value="Genomic_DNA"/>
</dbReference>
<sequence>MKKIIIVLVLLLGFQSLKAQEKEGYWGLAIGLRSQTFQDQLITQSRYSGAPIYFMLNHERQKPKKFSSFQFEGSVGPLKTKEFELGKNLGRYQQPQITSYWNEITYSSLFLFKSSEKSSWWIGPSVSNLIHVRFSPRWDNSSINYDFSGNLQAEVRYRQSFELFGKKMKGNIGLKLPLIGYMTRPIFAGVPDFLDQERGFENQLFENTSLSWLGNFPRIQFDNFVEFPIAGGNKIQVIYNWEYYSFQSPNPVQTAAHTFGINFLMRTK</sequence>
<dbReference type="RefSeq" id="WP_290001583.1">
    <property type="nucleotide sequence ID" value="NZ_JAUEPH010000006.1"/>
</dbReference>